<sequence>MTAGLPVAPAAPAPPRLARRAWVEQIMGMPVSVHVRAVDPSRPDLEAGVRRVFGHLRRVDAVLSTWRSDSDLLRLQHGESEEAHAWVADVTELCLEAEDRTDGLFRAWRSRPGGRVAFDPTGLVKGWAVAGAAAHLDIVPEVAYAIGAGGDVVVGAGAGVSAAPPSWRVGIEDPRRAGAVARVVTVRRGAVATSGAAARGGHVVDPRTGVGITRAGSATVVGPDLLWADVWATAAWVDPERARRLMARRNAGYELLLG</sequence>
<dbReference type="PANTHER" id="PTHR30040:SF2">
    <property type="entry name" value="FAD:PROTEIN FMN TRANSFERASE"/>
    <property type="match status" value="1"/>
</dbReference>
<keyword evidence="4" id="KW-0285">Flavoprotein</keyword>
<evidence type="ECO:0000313" key="11">
    <source>
        <dbReference type="EMBL" id="GAA4401492.1"/>
    </source>
</evidence>
<dbReference type="Proteomes" id="UP001500945">
    <property type="component" value="Unassembled WGS sequence"/>
</dbReference>
<comment type="cofactor">
    <cofactor evidence="1">
        <name>Mg(2+)</name>
        <dbReference type="ChEBI" id="CHEBI:18420"/>
    </cofactor>
</comment>
<keyword evidence="5 11" id="KW-0808">Transferase</keyword>
<protein>
    <recommendedName>
        <fullName evidence="3">FAD:protein FMN transferase</fullName>
        <ecNumber evidence="2">2.7.1.180</ecNumber>
    </recommendedName>
    <alternativeName>
        <fullName evidence="9">Flavin transferase</fullName>
    </alternativeName>
</protein>
<evidence type="ECO:0000256" key="3">
    <source>
        <dbReference type="ARBA" id="ARBA00016337"/>
    </source>
</evidence>
<evidence type="ECO:0000256" key="8">
    <source>
        <dbReference type="ARBA" id="ARBA00022842"/>
    </source>
</evidence>
<gene>
    <name evidence="11" type="ORF">GCM10023168_11150</name>
</gene>
<evidence type="ECO:0000256" key="7">
    <source>
        <dbReference type="ARBA" id="ARBA00022827"/>
    </source>
</evidence>
<dbReference type="EMBL" id="BAABGM010000007">
    <property type="protein sequence ID" value="GAA4401492.1"/>
    <property type="molecule type" value="Genomic_DNA"/>
</dbReference>
<reference evidence="12" key="1">
    <citation type="journal article" date="2019" name="Int. J. Syst. Evol. Microbiol.">
        <title>The Global Catalogue of Microorganisms (GCM) 10K type strain sequencing project: providing services to taxonomists for standard genome sequencing and annotation.</title>
        <authorList>
            <consortium name="The Broad Institute Genomics Platform"/>
            <consortium name="The Broad Institute Genome Sequencing Center for Infectious Disease"/>
            <person name="Wu L."/>
            <person name="Ma J."/>
        </authorList>
    </citation>
    <scope>NUCLEOTIDE SEQUENCE [LARGE SCALE GENOMIC DNA]</scope>
    <source>
        <strain evidence="12">JCM 17809</strain>
    </source>
</reference>
<keyword evidence="12" id="KW-1185">Reference proteome</keyword>
<dbReference type="InterPro" id="IPR024932">
    <property type="entry name" value="ApbE"/>
</dbReference>
<dbReference type="GO" id="GO:0016740">
    <property type="term" value="F:transferase activity"/>
    <property type="evidence" value="ECO:0007669"/>
    <property type="project" value="UniProtKB-KW"/>
</dbReference>
<evidence type="ECO:0000313" key="12">
    <source>
        <dbReference type="Proteomes" id="UP001500945"/>
    </source>
</evidence>
<dbReference type="PANTHER" id="PTHR30040">
    <property type="entry name" value="THIAMINE BIOSYNTHESIS LIPOPROTEIN APBE"/>
    <property type="match status" value="1"/>
</dbReference>
<dbReference type="Gene3D" id="3.10.520.10">
    <property type="entry name" value="ApbE-like domains"/>
    <property type="match status" value="2"/>
</dbReference>
<dbReference type="RefSeq" id="WP_345203271.1">
    <property type="nucleotide sequence ID" value="NZ_BAABGM010000007.1"/>
</dbReference>
<organism evidence="11 12">
    <name type="scientific">Fodinibacter luteus</name>
    <dbReference type="NCBI Taxonomy" id="552064"/>
    <lineage>
        <taxon>Bacteria</taxon>
        <taxon>Bacillati</taxon>
        <taxon>Actinomycetota</taxon>
        <taxon>Actinomycetes</taxon>
        <taxon>Micrococcales</taxon>
        <taxon>Intrasporangiaceae</taxon>
        <taxon>Fodinibacter (ex Wang et al. 2009)</taxon>
    </lineage>
</organism>
<evidence type="ECO:0000256" key="5">
    <source>
        <dbReference type="ARBA" id="ARBA00022679"/>
    </source>
</evidence>
<dbReference type="SUPFAM" id="SSF143631">
    <property type="entry name" value="ApbE-like"/>
    <property type="match status" value="1"/>
</dbReference>
<dbReference type="InterPro" id="IPR003374">
    <property type="entry name" value="ApbE-like_sf"/>
</dbReference>
<keyword evidence="6" id="KW-0479">Metal-binding</keyword>
<evidence type="ECO:0000256" key="4">
    <source>
        <dbReference type="ARBA" id="ARBA00022630"/>
    </source>
</evidence>
<accession>A0ABP8K7S1</accession>
<dbReference type="EC" id="2.7.1.180" evidence="2"/>
<evidence type="ECO:0000256" key="10">
    <source>
        <dbReference type="ARBA" id="ARBA00048540"/>
    </source>
</evidence>
<name>A0ABP8K7S1_9MICO</name>
<comment type="catalytic activity">
    <reaction evidence="10">
        <text>L-threonyl-[protein] + FAD = FMN-L-threonyl-[protein] + AMP + H(+)</text>
        <dbReference type="Rhea" id="RHEA:36847"/>
        <dbReference type="Rhea" id="RHEA-COMP:11060"/>
        <dbReference type="Rhea" id="RHEA-COMP:11061"/>
        <dbReference type="ChEBI" id="CHEBI:15378"/>
        <dbReference type="ChEBI" id="CHEBI:30013"/>
        <dbReference type="ChEBI" id="CHEBI:57692"/>
        <dbReference type="ChEBI" id="CHEBI:74257"/>
        <dbReference type="ChEBI" id="CHEBI:456215"/>
        <dbReference type="EC" id="2.7.1.180"/>
    </reaction>
</comment>
<dbReference type="Pfam" id="PF02424">
    <property type="entry name" value="ApbE"/>
    <property type="match status" value="2"/>
</dbReference>
<keyword evidence="7" id="KW-0274">FAD</keyword>
<evidence type="ECO:0000256" key="6">
    <source>
        <dbReference type="ARBA" id="ARBA00022723"/>
    </source>
</evidence>
<evidence type="ECO:0000256" key="9">
    <source>
        <dbReference type="ARBA" id="ARBA00031306"/>
    </source>
</evidence>
<keyword evidence="8" id="KW-0460">Magnesium</keyword>
<evidence type="ECO:0000256" key="1">
    <source>
        <dbReference type="ARBA" id="ARBA00001946"/>
    </source>
</evidence>
<evidence type="ECO:0000256" key="2">
    <source>
        <dbReference type="ARBA" id="ARBA00011955"/>
    </source>
</evidence>
<proteinExistence type="predicted"/>
<comment type="caution">
    <text evidence="11">The sequence shown here is derived from an EMBL/GenBank/DDBJ whole genome shotgun (WGS) entry which is preliminary data.</text>
</comment>